<organism evidence="1 2">
    <name type="scientific">Ohtaekwangia kribbensis</name>
    <dbReference type="NCBI Taxonomy" id="688913"/>
    <lineage>
        <taxon>Bacteria</taxon>
        <taxon>Pseudomonadati</taxon>
        <taxon>Bacteroidota</taxon>
        <taxon>Cytophagia</taxon>
        <taxon>Cytophagales</taxon>
        <taxon>Fulvivirgaceae</taxon>
        <taxon>Ohtaekwangia</taxon>
    </lineage>
</organism>
<protein>
    <submittedName>
        <fullName evidence="1">Uncharacterized protein</fullName>
    </submittedName>
</protein>
<comment type="caution">
    <text evidence="1">The sequence shown here is derived from an EMBL/GenBank/DDBJ whole genome shotgun (WGS) entry which is preliminary data.</text>
</comment>
<evidence type="ECO:0000313" key="1">
    <source>
        <dbReference type="EMBL" id="MFD1001956.1"/>
    </source>
</evidence>
<reference evidence="2" key="1">
    <citation type="journal article" date="2019" name="Int. J. Syst. Evol. Microbiol.">
        <title>The Global Catalogue of Microorganisms (GCM) 10K type strain sequencing project: providing services to taxonomists for standard genome sequencing and annotation.</title>
        <authorList>
            <consortium name="The Broad Institute Genomics Platform"/>
            <consortium name="The Broad Institute Genome Sequencing Center for Infectious Disease"/>
            <person name="Wu L."/>
            <person name="Ma J."/>
        </authorList>
    </citation>
    <scope>NUCLEOTIDE SEQUENCE [LARGE SCALE GENOMIC DNA]</scope>
    <source>
        <strain evidence="2">CCUG 58938</strain>
    </source>
</reference>
<sequence length="230" mass="27783">MSYIEDIRIYDRKEDKFRSVLTNCVSHMFKRILKSKLRTPNVFIFSIYLTDDESKHLSYYHYGGFLTIDYFFDPDVYQQSKDVFERKKMILDMIRNALLHVASCENWGTDIILDTYNTCLASEIKNEWWFKGKPIASPDRRHYIGMYTVYDFSRFEYWLVLFDKAKTELIRHLVYKDRAEIFVISHLSWQDREHIVYKFGGPQKLFIYSIDDLLQSRVAEIPEKIHLMFK</sequence>
<keyword evidence="2" id="KW-1185">Reference proteome</keyword>
<evidence type="ECO:0000313" key="2">
    <source>
        <dbReference type="Proteomes" id="UP001597112"/>
    </source>
</evidence>
<proteinExistence type="predicted"/>
<gene>
    <name evidence="1" type="ORF">ACFQ21_21705</name>
</gene>
<dbReference type="RefSeq" id="WP_377582599.1">
    <property type="nucleotide sequence ID" value="NZ_JBHTKA010000008.1"/>
</dbReference>
<dbReference type="EMBL" id="JBHTKA010000008">
    <property type="protein sequence ID" value="MFD1001956.1"/>
    <property type="molecule type" value="Genomic_DNA"/>
</dbReference>
<accession>A0ABW3K9S7</accession>
<name>A0ABW3K9S7_9BACT</name>
<dbReference type="Proteomes" id="UP001597112">
    <property type="component" value="Unassembled WGS sequence"/>
</dbReference>